<dbReference type="AlphaFoldDB" id="A0A108TB04"/>
<protein>
    <submittedName>
        <fullName evidence="6">Pectinesterase B</fullName>
        <ecNumber evidence="6">3.1.1.11</ecNumber>
    </submittedName>
</protein>
<dbReference type="InterPro" id="IPR012334">
    <property type="entry name" value="Pectin_lyas_fold"/>
</dbReference>
<organism evidence="6 7">
    <name type="scientific">Bacteroides stercoris</name>
    <dbReference type="NCBI Taxonomy" id="46506"/>
    <lineage>
        <taxon>Bacteria</taxon>
        <taxon>Pseudomonadati</taxon>
        <taxon>Bacteroidota</taxon>
        <taxon>Bacteroidia</taxon>
        <taxon>Bacteroidales</taxon>
        <taxon>Bacteroidaceae</taxon>
        <taxon>Bacteroides</taxon>
    </lineage>
</organism>
<keyword evidence="4" id="KW-0732">Signal</keyword>
<name>A0A108TB04_BACSE</name>
<proteinExistence type="inferred from homology"/>
<dbReference type="EMBL" id="LRGC01000003">
    <property type="protein sequence ID" value="KWR56554.1"/>
    <property type="molecule type" value="Genomic_DNA"/>
</dbReference>
<dbReference type="SUPFAM" id="SSF51126">
    <property type="entry name" value="Pectin lyase-like"/>
    <property type="match status" value="1"/>
</dbReference>
<evidence type="ECO:0000256" key="4">
    <source>
        <dbReference type="SAM" id="SignalP"/>
    </source>
</evidence>
<evidence type="ECO:0000256" key="2">
    <source>
        <dbReference type="ARBA" id="ARBA00022801"/>
    </source>
</evidence>
<dbReference type="InterPro" id="IPR000070">
    <property type="entry name" value="Pectinesterase_cat"/>
</dbReference>
<feature type="chain" id="PRO_5011118935" evidence="4">
    <location>
        <begin position="25"/>
        <end position="574"/>
    </location>
</feature>
<evidence type="ECO:0000313" key="6">
    <source>
        <dbReference type="EMBL" id="KWR56554.1"/>
    </source>
</evidence>
<dbReference type="PATRIC" id="fig|46506.5.peg.931"/>
<dbReference type="PANTHER" id="PTHR31321">
    <property type="entry name" value="ACYL-COA THIOESTER HYDROLASE YBHC-RELATED"/>
    <property type="match status" value="1"/>
</dbReference>
<gene>
    <name evidence="6" type="primary">pemB</name>
    <name evidence="6" type="ORF">AA415_00863</name>
</gene>
<dbReference type="GO" id="GO:0042545">
    <property type="term" value="P:cell wall modification"/>
    <property type="evidence" value="ECO:0007669"/>
    <property type="project" value="InterPro"/>
</dbReference>
<keyword evidence="3" id="KW-0063">Aspartyl esterase</keyword>
<dbReference type="PROSITE" id="PS51257">
    <property type="entry name" value="PROKAR_LIPOPROTEIN"/>
    <property type="match status" value="1"/>
</dbReference>
<keyword evidence="2 6" id="KW-0378">Hydrolase</keyword>
<feature type="signal peptide" evidence="4">
    <location>
        <begin position="1"/>
        <end position="24"/>
    </location>
</feature>
<accession>A0A108TB04</accession>
<keyword evidence="7" id="KW-1185">Reference proteome</keyword>
<dbReference type="GO" id="GO:0030599">
    <property type="term" value="F:pectinesterase activity"/>
    <property type="evidence" value="ECO:0007669"/>
    <property type="project" value="UniProtKB-EC"/>
</dbReference>
<dbReference type="Proteomes" id="UP000056419">
    <property type="component" value="Unassembled WGS sequence"/>
</dbReference>
<dbReference type="PANTHER" id="PTHR31321:SF57">
    <property type="entry name" value="PECTINESTERASE 53-RELATED"/>
    <property type="match status" value="1"/>
</dbReference>
<feature type="domain" description="Pectinesterase catalytic" evidence="5">
    <location>
        <begin position="169"/>
        <end position="243"/>
    </location>
</feature>
<dbReference type="InterPro" id="IPR011050">
    <property type="entry name" value="Pectin_lyase_fold/virulence"/>
</dbReference>
<dbReference type="Gene3D" id="2.160.20.10">
    <property type="entry name" value="Single-stranded right-handed beta-helix, Pectin lyase-like"/>
    <property type="match status" value="1"/>
</dbReference>
<evidence type="ECO:0000259" key="5">
    <source>
        <dbReference type="Pfam" id="PF01095"/>
    </source>
</evidence>
<reference evidence="6 7" key="1">
    <citation type="journal article" date="2016" name="BMC Genomics">
        <title>Type VI secretion systems of human gut Bacteroidales segregate into three genetic architectures, two of which are contained on mobile genetic elements.</title>
        <authorList>
            <person name="Coyne M.J."/>
            <person name="Roelofs K.G."/>
            <person name="Comstock L.E."/>
        </authorList>
    </citation>
    <scope>NUCLEOTIDE SEQUENCE [LARGE SCALE GENOMIC DNA]</scope>
    <source>
        <strain evidence="6 7">CL09T03C01</strain>
    </source>
</reference>
<feature type="domain" description="Pectinesterase catalytic" evidence="5">
    <location>
        <begin position="303"/>
        <end position="449"/>
    </location>
</feature>
<evidence type="ECO:0000256" key="1">
    <source>
        <dbReference type="ARBA" id="ARBA00008891"/>
    </source>
</evidence>
<dbReference type="Pfam" id="PF01095">
    <property type="entry name" value="Pectinesterase"/>
    <property type="match status" value="2"/>
</dbReference>
<dbReference type="RefSeq" id="WP_060385376.1">
    <property type="nucleotide sequence ID" value="NZ_LRGC01000003.1"/>
</dbReference>
<sequence precursor="true">MNTKSIYTVGKCLLLSLLIFTGYACEDNDEGKENTSAPVLISCNINGTEVDLANIDSETENNLTAGTDGYVEFVFSKAMRQTPPTKDEETGEVLTTGIYFNDKVASNQIVINYEKVRYPYSVSEGSECSLFIESGTLTDMQHRPYSKDITLKFTATSGISGGDSETVFDAVVDANGRGDYTTVQAAINAAPANLTSPYLIFIAAGTYNECVYIPKTKPFIHLIGENPDRVKIQFALNRVEEQTNSDTWPYSIHNPNSPARLAGYTTDQNCVVLIKATDVYLENISIINLYGALKSRYDGGLGKGGQAEALCSHYDRLAMNNCKLVSFQDTWWTRFQKVNGTYGICRAYVQNSWIEGSTDYIWGSGDVLIENSTFYNTGNGSFITASRSNETDAYGYVMKDCTIDGEAGITAFSFGRQQSTSAKAVFINTALKMDIIDGHWTAGSAAPALFGEYNTVDKNNQVISTGDMTVGSGSSQFTAKVLSADEAAGYTYENIIAREGWNPKQYMQTPGTTMATLEGTTLSWNAIDGAAGYLIFVNGVYLAQTTETSVSVTTAADGVYTVRGVGHYGSISAE</sequence>
<comment type="similarity">
    <text evidence="1">Belongs to the pectinesterase family.</text>
</comment>
<dbReference type="STRING" id="46506.AA415_00863"/>
<dbReference type="EC" id="3.1.1.11" evidence="6"/>
<comment type="caution">
    <text evidence="6">The sequence shown here is derived from an EMBL/GenBank/DDBJ whole genome shotgun (WGS) entry which is preliminary data.</text>
</comment>
<evidence type="ECO:0000256" key="3">
    <source>
        <dbReference type="ARBA" id="ARBA00023085"/>
    </source>
</evidence>
<evidence type="ECO:0000313" key="7">
    <source>
        <dbReference type="Proteomes" id="UP000056419"/>
    </source>
</evidence>